<evidence type="ECO:0000256" key="7">
    <source>
        <dbReference type="ARBA" id="ARBA00022723"/>
    </source>
</evidence>
<evidence type="ECO:0000256" key="11">
    <source>
        <dbReference type="ARBA" id="ARBA00049340"/>
    </source>
</evidence>
<dbReference type="InterPro" id="IPR001287">
    <property type="entry name" value="NO2-reductase_Cu"/>
</dbReference>
<dbReference type="NCBIfam" id="TIGR02376">
    <property type="entry name" value="Cu_nitrite_red"/>
    <property type="match status" value="1"/>
</dbReference>
<organism evidence="13 14">
    <name type="scientific">Geochorda subterranea</name>
    <dbReference type="NCBI Taxonomy" id="3109564"/>
    <lineage>
        <taxon>Bacteria</taxon>
        <taxon>Bacillati</taxon>
        <taxon>Bacillota</taxon>
        <taxon>Limnochordia</taxon>
        <taxon>Limnochordales</taxon>
        <taxon>Geochordaceae</taxon>
        <taxon>Geochorda</taxon>
    </lineage>
</organism>
<dbReference type="PRINTS" id="PR00695">
    <property type="entry name" value="CUNO2RDTASE"/>
</dbReference>
<keyword evidence="10" id="KW-0186">Copper</keyword>
<accession>A0ABZ1BSG6</accession>
<keyword evidence="9 13" id="KW-0560">Oxidoreductase</keyword>
<dbReference type="GO" id="GO:0050421">
    <property type="term" value="F:nitrite reductase (NO-forming) activity"/>
    <property type="evidence" value="ECO:0007669"/>
    <property type="project" value="UniProtKB-EC"/>
</dbReference>
<dbReference type="Gene3D" id="2.60.40.420">
    <property type="entry name" value="Cupredoxins - blue copper proteins"/>
    <property type="match status" value="2"/>
</dbReference>
<feature type="domain" description="Plastocyanin-like" evidence="12">
    <location>
        <begin position="102"/>
        <end position="212"/>
    </location>
</feature>
<keyword evidence="14" id="KW-1185">Reference proteome</keyword>
<dbReference type="InterPro" id="IPR008972">
    <property type="entry name" value="Cupredoxin"/>
</dbReference>
<dbReference type="EMBL" id="CP141614">
    <property type="protein sequence ID" value="WRP15709.1"/>
    <property type="molecule type" value="Genomic_DNA"/>
</dbReference>
<evidence type="ECO:0000313" key="13">
    <source>
        <dbReference type="EMBL" id="WRP15709.1"/>
    </source>
</evidence>
<reference evidence="14" key="1">
    <citation type="submission" date="2023-12" db="EMBL/GenBank/DDBJ databases">
        <title>Novel isolates from deep terrestrial aquifers shed light on the physiology and ecology of the class Limnochordia.</title>
        <authorList>
            <person name="Karnachuk O.V."/>
            <person name="Lukina A.P."/>
            <person name="Avakyan M.R."/>
            <person name="Kadnikov V."/>
            <person name="Begmatov S."/>
            <person name="Beletsky A.V."/>
            <person name="Mardanov A.V."/>
            <person name="Ravin N.V."/>
        </authorList>
    </citation>
    <scope>NUCLEOTIDE SEQUENCE [LARGE SCALE GENOMIC DNA]</scope>
    <source>
        <strain evidence="14">LN</strain>
    </source>
</reference>
<dbReference type="Proteomes" id="UP001333102">
    <property type="component" value="Chromosome"/>
</dbReference>
<keyword evidence="8" id="KW-0677">Repeat</keyword>
<protein>
    <recommendedName>
        <fullName evidence="6">Copper-containing nitrite reductase</fullName>
        <ecNumber evidence="5">1.7.2.1</ecNumber>
    </recommendedName>
</protein>
<evidence type="ECO:0000256" key="2">
    <source>
        <dbReference type="ARBA" id="ARBA00001973"/>
    </source>
</evidence>
<evidence type="ECO:0000259" key="12">
    <source>
        <dbReference type="Pfam" id="PF07732"/>
    </source>
</evidence>
<dbReference type="InterPro" id="IPR011707">
    <property type="entry name" value="Cu-oxidase-like_N"/>
</dbReference>
<evidence type="ECO:0000256" key="6">
    <source>
        <dbReference type="ARBA" id="ARBA00017290"/>
    </source>
</evidence>
<dbReference type="RefSeq" id="WP_324670115.1">
    <property type="nucleotide sequence ID" value="NZ_CP141614.1"/>
</dbReference>
<comment type="cofactor">
    <cofactor evidence="1">
        <name>Cu(+)</name>
        <dbReference type="ChEBI" id="CHEBI:49552"/>
    </cofactor>
</comment>
<gene>
    <name evidence="13" type="primary">nirK</name>
    <name evidence="13" type="ORF">VLY81_06030</name>
</gene>
<evidence type="ECO:0000256" key="1">
    <source>
        <dbReference type="ARBA" id="ARBA00001960"/>
    </source>
</evidence>
<dbReference type="CDD" id="cd11020">
    <property type="entry name" value="CuRO_1_CuNIR"/>
    <property type="match status" value="1"/>
</dbReference>
<dbReference type="PANTHER" id="PTHR11709">
    <property type="entry name" value="MULTI-COPPER OXIDASE"/>
    <property type="match status" value="1"/>
</dbReference>
<dbReference type="PANTHER" id="PTHR11709:SF394">
    <property type="entry name" value="FI03373P-RELATED"/>
    <property type="match status" value="1"/>
</dbReference>
<dbReference type="CDD" id="cd04208">
    <property type="entry name" value="CuRO_2_CuNIR"/>
    <property type="match status" value="1"/>
</dbReference>
<evidence type="ECO:0000313" key="14">
    <source>
        <dbReference type="Proteomes" id="UP001333102"/>
    </source>
</evidence>
<keyword evidence="7" id="KW-0479">Metal-binding</keyword>
<comment type="subunit">
    <text evidence="4">Homotrimer.</text>
</comment>
<evidence type="ECO:0000256" key="3">
    <source>
        <dbReference type="ARBA" id="ARBA00010609"/>
    </source>
</evidence>
<comment type="catalytic activity">
    <reaction evidence="11">
        <text>nitric oxide + Fe(III)-[cytochrome c] + H2O = Fe(II)-[cytochrome c] + nitrite + 2 H(+)</text>
        <dbReference type="Rhea" id="RHEA:15233"/>
        <dbReference type="Rhea" id="RHEA-COMP:10350"/>
        <dbReference type="Rhea" id="RHEA-COMP:14399"/>
        <dbReference type="ChEBI" id="CHEBI:15377"/>
        <dbReference type="ChEBI" id="CHEBI:15378"/>
        <dbReference type="ChEBI" id="CHEBI:16301"/>
        <dbReference type="ChEBI" id="CHEBI:16480"/>
        <dbReference type="ChEBI" id="CHEBI:29033"/>
        <dbReference type="ChEBI" id="CHEBI:29034"/>
        <dbReference type="EC" id="1.7.2.1"/>
    </reaction>
</comment>
<dbReference type="Pfam" id="PF07732">
    <property type="entry name" value="Cu-oxidase_3"/>
    <property type="match status" value="1"/>
</dbReference>
<evidence type="ECO:0000256" key="9">
    <source>
        <dbReference type="ARBA" id="ARBA00023002"/>
    </source>
</evidence>
<sequence length="374" mass="39418">MLESKRRAHPRSTWVMRGAAASLLLAAAVAAVVVTAPWQGAAPGGAGDGAIAPAQAAAAPAPRGLAEVEALPTAPKSAPPHVPPPIDRKGPATLRVDLEAVETTMQLADGVEYTFWTFDGTVPGPMIRVREGDTVVVRVTNRDGSTAPHSIDLHAVTGTGGGAIYTQTMAGGATAFVFKALAPGLYVYHCATAPIPMHIANGMYGMILVEPADGLPPVDREYYVMQQEVYTAAPYGQKGLQTFDWQALWDEPPEYVVFNGRVGSLAGGSVLRARTGETVRIYFGVGGPNLTSSFHVIGEIFDRVYMLGSLTAPPLTDVQTVLVPPGGSVVVDFAVEVPGRYTLVDHALGRIHKGAIGELVVEGPERPDLFRPLR</sequence>
<evidence type="ECO:0000256" key="10">
    <source>
        <dbReference type="ARBA" id="ARBA00023008"/>
    </source>
</evidence>
<proteinExistence type="inferred from homology"/>
<dbReference type="InterPro" id="IPR045087">
    <property type="entry name" value="Cu-oxidase_fam"/>
</dbReference>
<dbReference type="EC" id="1.7.2.1" evidence="5"/>
<evidence type="ECO:0000256" key="5">
    <source>
        <dbReference type="ARBA" id="ARBA00011882"/>
    </source>
</evidence>
<comment type="cofactor">
    <cofactor evidence="2">
        <name>Cu(2+)</name>
        <dbReference type="ChEBI" id="CHEBI:29036"/>
    </cofactor>
</comment>
<name>A0ABZ1BSG6_9FIRM</name>
<dbReference type="SUPFAM" id="SSF49503">
    <property type="entry name" value="Cupredoxins"/>
    <property type="match status" value="2"/>
</dbReference>
<comment type="similarity">
    <text evidence="3">Belongs to the multicopper oxidase family.</text>
</comment>
<evidence type="ECO:0000256" key="4">
    <source>
        <dbReference type="ARBA" id="ARBA00011233"/>
    </source>
</evidence>
<evidence type="ECO:0000256" key="8">
    <source>
        <dbReference type="ARBA" id="ARBA00022737"/>
    </source>
</evidence>